<keyword evidence="4" id="KW-0479">Metal-binding</keyword>
<evidence type="ECO:0000313" key="6">
    <source>
        <dbReference type="EMBL" id="KAK1386990.1"/>
    </source>
</evidence>
<dbReference type="Gene3D" id="3.40.50.150">
    <property type="entry name" value="Vaccinia Virus protein VP39"/>
    <property type="match status" value="1"/>
</dbReference>
<protein>
    <submittedName>
        <fullName evidence="6">SABATH methyltransferase 22</fullName>
    </submittedName>
</protein>
<comment type="caution">
    <text evidence="6">The sequence shown here is derived from an EMBL/GenBank/DDBJ whole genome shotgun (WGS) entry which is preliminary data.</text>
</comment>
<dbReference type="GO" id="GO:0046872">
    <property type="term" value="F:metal ion binding"/>
    <property type="evidence" value="ECO:0007669"/>
    <property type="project" value="UniProtKB-KW"/>
</dbReference>
<dbReference type="InterPro" id="IPR029063">
    <property type="entry name" value="SAM-dependent_MTases_sf"/>
</dbReference>
<reference evidence="6" key="1">
    <citation type="submission" date="2023-02" db="EMBL/GenBank/DDBJ databases">
        <title>Genome of toxic invasive species Heracleum sosnowskyi carries increased number of genes despite the absence of recent whole-genome duplications.</title>
        <authorList>
            <person name="Schelkunov M."/>
            <person name="Shtratnikova V."/>
            <person name="Makarenko M."/>
            <person name="Klepikova A."/>
            <person name="Omelchenko D."/>
            <person name="Novikova G."/>
            <person name="Obukhova E."/>
            <person name="Bogdanov V."/>
            <person name="Penin A."/>
            <person name="Logacheva M."/>
        </authorList>
    </citation>
    <scope>NUCLEOTIDE SEQUENCE</scope>
    <source>
        <strain evidence="6">Hsosn_3</strain>
        <tissue evidence="6">Leaf</tissue>
    </source>
</reference>
<keyword evidence="7" id="KW-1185">Reference proteome</keyword>
<sequence length="366" mass="41512">MDVVNVLHMNAGNRKCSYANNSTLQKTVLLKAQEVLKETMEDFGTHGFPDSFKLADLGCSSGPNALLLVANIIDNVLAFCKQKNLKAPDEFQVFLNDLPNNDFSTVFKMIPPFYVKLENKSGHEKSINCFICGVPGSFYTRLFPSKSLHFFHSSSSIHWLSQVPAELLDNNRGNIYIAKASPLGVYEAYFNQFKSDFTTFLRMRSEEIIPNGRMVLTLLGRSIADPTSKDCCYIYELLVKSFQDMLAEGLLCEEDINSFNLPIYTPCTNELKAIIEFESSFSLDRLETFETNWDMRDGNEILMSEDSSGKLMAKTVRAVMEPLLACHFGNSLMDKLFEKYAMHVTEHLSKEKANYFNIVISLTRKM</sequence>
<keyword evidence="2 6" id="KW-0489">Methyltransferase</keyword>
<dbReference type="SUPFAM" id="SSF53335">
    <property type="entry name" value="S-adenosyl-L-methionine-dependent methyltransferases"/>
    <property type="match status" value="1"/>
</dbReference>
<organism evidence="6 7">
    <name type="scientific">Heracleum sosnowskyi</name>
    <dbReference type="NCBI Taxonomy" id="360622"/>
    <lineage>
        <taxon>Eukaryota</taxon>
        <taxon>Viridiplantae</taxon>
        <taxon>Streptophyta</taxon>
        <taxon>Embryophyta</taxon>
        <taxon>Tracheophyta</taxon>
        <taxon>Spermatophyta</taxon>
        <taxon>Magnoliopsida</taxon>
        <taxon>eudicotyledons</taxon>
        <taxon>Gunneridae</taxon>
        <taxon>Pentapetalae</taxon>
        <taxon>asterids</taxon>
        <taxon>campanulids</taxon>
        <taxon>Apiales</taxon>
        <taxon>Apiaceae</taxon>
        <taxon>Apioideae</taxon>
        <taxon>apioid superclade</taxon>
        <taxon>Tordylieae</taxon>
        <taxon>Tordyliinae</taxon>
        <taxon>Heracleum</taxon>
    </lineage>
</organism>
<evidence type="ECO:0000313" key="7">
    <source>
        <dbReference type="Proteomes" id="UP001237642"/>
    </source>
</evidence>
<evidence type="ECO:0000256" key="3">
    <source>
        <dbReference type="ARBA" id="ARBA00022679"/>
    </source>
</evidence>
<evidence type="ECO:0000256" key="1">
    <source>
        <dbReference type="ARBA" id="ARBA00007967"/>
    </source>
</evidence>
<evidence type="ECO:0000256" key="5">
    <source>
        <dbReference type="ARBA" id="ARBA00022842"/>
    </source>
</evidence>
<dbReference type="GO" id="GO:0032259">
    <property type="term" value="P:methylation"/>
    <property type="evidence" value="ECO:0007669"/>
    <property type="project" value="UniProtKB-KW"/>
</dbReference>
<reference evidence="6" key="2">
    <citation type="submission" date="2023-05" db="EMBL/GenBank/DDBJ databases">
        <authorList>
            <person name="Schelkunov M.I."/>
        </authorList>
    </citation>
    <scope>NUCLEOTIDE SEQUENCE</scope>
    <source>
        <strain evidence="6">Hsosn_3</strain>
        <tissue evidence="6">Leaf</tissue>
    </source>
</reference>
<comment type="similarity">
    <text evidence="1">Belongs to the methyltransferase superfamily. Type-7 methyltransferase family.</text>
</comment>
<dbReference type="InterPro" id="IPR005299">
    <property type="entry name" value="MeTrfase_7"/>
</dbReference>
<accession>A0AAD8IJP2</accession>
<evidence type="ECO:0000256" key="4">
    <source>
        <dbReference type="ARBA" id="ARBA00022723"/>
    </source>
</evidence>
<proteinExistence type="inferred from homology"/>
<evidence type="ECO:0000256" key="2">
    <source>
        <dbReference type="ARBA" id="ARBA00022603"/>
    </source>
</evidence>
<dbReference type="PANTHER" id="PTHR31009">
    <property type="entry name" value="S-ADENOSYL-L-METHIONINE:CARBOXYL METHYLTRANSFERASE FAMILY PROTEIN"/>
    <property type="match status" value="1"/>
</dbReference>
<keyword evidence="5" id="KW-0460">Magnesium</keyword>
<dbReference type="Pfam" id="PF03492">
    <property type="entry name" value="Methyltransf_7"/>
    <property type="match status" value="1"/>
</dbReference>
<name>A0AAD8IJP2_9APIA</name>
<keyword evidence="3" id="KW-0808">Transferase</keyword>
<dbReference type="Proteomes" id="UP001237642">
    <property type="component" value="Unassembled WGS sequence"/>
</dbReference>
<dbReference type="Gene3D" id="1.10.1200.270">
    <property type="entry name" value="Methyltransferase, alpha-helical capping domain"/>
    <property type="match status" value="1"/>
</dbReference>
<dbReference type="InterPro" id="IPR042086">
    <property type="entry name" value="MeTrfase_capping"/>
</dbReference>
<dbReference type="EMBL" id="JAUIZM010000004">
    <property type="protein sequence ID" value="KAK1386990.1"/>
    <property type="molecule type" value="Genomic_DNA"/>
</dbReference>
<gene>
    <name evidence="6" type="ORF">POM88_015168</name>
</gene>
<dbReference type="AlphaFoldDB" id="A0AAD8IJP2"/>
<dbReference type="GO" id="GO:0008168">
    <property type="term" value="F:methyltransferase activity"/>
    <property type="evidence" value="ECO:0007669"/>
    <property type="project" value="UniProtKB-KW"/>
</dbReference>